<feature type="region of interest" description="Disordered" evidence="1">
    <location>
        <begin position="62"/>
        <end position="83"/>
    </location>
</feature>
<gene>
    <name evidence="2" type="ORF">PSAL_011510</name>
</gene>
<keyword evidence="3" id="KW-1185">Reference proteome</keyword>
<feature type="compositionally biased region" description="Acidic residues" evidence="1">
    <location>
        <begin position="72"/>
        <end position="83"/>
    </location>
</feature>
<reference evidence="2 3" key="1">
    <citation type="submission" date="2020-08" db="EMBL/GenBank/DDBJ databases">
        <title>Genome sequence of Rhodobacteraceae bacterium Lw-13e.</title>
        <authorList>
            <person name="Poehlein A."/>
            <person name="Wolter L."/>
            <person name="Daniel R."/>
            <person name="Brinkhoff T."/>
        </authorList>
    </citation>
    <scope>NUCLEOTIDE SEQUENCE [LARGE SCALE GENOMIC DNA]</scope>
    <source>
        <strain evidence="2 3">Lw-13e</strain>
    </source>
</reference>
<sequence>MSGGPGRVDWPALMQAGMCGLSLSPEAFWRLTPAELRLLLGGAAGSGAVLGRKRLDELLAAYPDTGGRDADNGGEDDGGSWDL</sequence>
<dbReference type="KEGG" id="palw:PSAL_011510"/>
<evidence type="ECO:0000313" key="2">
    <source>
        <dbReference type="EMBL" id="QPM89921.1"/>
    </source>
</evidence>
<dbReference type="Proteomes" id="UP000283786">
    <property type="component" value="Chromosome"/>
</dbReference>
<dbReference type="InterPro" id="IPR019056">
    <property type="entry name" value="Phage_TAC_6"/>
</dbReference>
<evidence type="ECO:0008006" key="4">
    <source>
        <dbReference type="Google" id="ProtNLM"/>
    </source>
</evidence>
<dbReference type="NCBIfam" id="TIGR02216">
    <property type="entry name" value="phage_TIGR02216"/>
    <property type="match status" value="1"/>
</dbReference>
<name>A0A418SBZ6_9RHOB</name>
<proteinExistence type="predicted"/>
<dbReference type="InterPro" id="IPR011739">
    <property type="entry name" value="GTA_rcc01693"/>
</dbReference>
<dbReference type="RefSeq" id="WP_269212601.1">
    <property type="nucleotide sequence ID" value="NZ_CP060436.1"/>
</dbReference>
<dbReference type="Pfam" id="PF09550">
    <property type="entry name" value="Phage_TAC_6"/>
    <property type="match status" value="1"/>
</dbReference>
<evidence type="ECO:0000313" key="3">
    <source>
        <dbReference type="Proteomes" id="UP000283786"/>
    </source>
</evidence>
<dbReference type="EMBL" id="CP060436">
    <property type="protein sequence ID" value="QPM89921.1"/>
    <property type="molecule type" value="Genomic_DNA"/>
</dbReference>
<organism evidence="2 3">
    <name type="scientific">Pseudooceanicola algae</name>
    <dbReference type="NCBI Taxonomy" id="1537215"/>
    <lineage>
        <taxon>Bacteria</taxon>
        <taxon>Pseudomonadati</taxon>
        <taxon>Pseudomonadota</taxon>
        <taxon>Alphaproteobacteria</taxon>
        <taxon>Rhodobacterales</taxon>
        <taxon>Paracoccaceae</taxon>
        <taxon>Pseudooceanicola</taxon>
    </lineage>
</organism>
<evidence type="ECO:0000256" key="1">
    <source>
        <dbReference type="SAM" id="MobiDB-lite"/>
    </source>
</evidence>
<dbReference type="AlphaFoldDB" id="A0A418SBZ6"/>
<protein>
    <recommendedName>
        <fullName evidence="4">Phage tail assembly chaperone</fullName>
    </recommendedName>
</protein>
<accession>A0A418SBZ6</accession>